<evidence type="ECO:0000313" key="3">
    <source>
        <dbReference type="Proteomes" id="UP000032809"/>
    </source>
</evidence>
<accession>A0A0C7NRP4</accession>
<dbReference type="AlphaFoldDB" id="A0A0C7NRP4"/>
<dbReference type="GO" id="GO:0052621">
    <property type="term" value="F:diguanylate cyclase activity"/>
    <property type="evidence" value="ECO:0007669"/>
    <property type="project" value="UniProtKB-EC"/>
</dbReference>
<evidence type="ECO:0000313" key="2">
    <source>
        <dbReference type="EMBL" id="CEP78542.1"/>
    </source>
</evidence>
<dbReference type="InterPro" id="IPR029787">
    <property type="entry name" value="Nucleotide_cyclase"/>
</dbReference>
<reference evidence="3" key="1">
    <citation type="submission" date="2014-11" db="EMBL/GenBank/DDBJ databases">
        <authorList>
            <person name="Wibberg D."/>
        </authorList>
    </citation>
    <scope>NUCLEOTIDE SEQUENCE [LARGE SCALE GENOMIC DNA]</scope>
    <source>
        <strain evidence="3">L3</strain>
    </source>
</reference>
<keyword evidence="2" id="KW-0548">Nucleotidyltransferase</keyword>
<gene>
    <name evidence="2" type="primary">dgc1</name>
    <name evidence="2" type="ORF">DTL3_1244</name>
</gene>
<dbReference type="RefSeq" id="WP_045087967.1">
    <property type="nucleotide sequence ID" value="NZ_LN824141.1"/>
</dbReference>
<dbReference type="CDD" id="cd01949">
    <property type="entry name" value="GGDEF"/>
    <property type="match status" value="1"/>
</dbReference>
<feature type="domain" description="GGDEF" evidence="1">
    <location>
        <begin position="368"/>
        <end position="488"/>
    </location>
</feature>
<dbReference type="Pfam" id="PF00990">
    <property type="entry name" value="GGDEF"/>
    <property type="match status" value="1"/>
</dbReference>
<dbReference type="OrthoDB" id="9796252at2"/>
<dbReference type="PANTHER" id="PTHR45138:SF9">
    <property type="entry name" value="DIGUANYLATE CYCLASE DGCM-RELATED"/>
    <property type="match status" value="1"/>
</dbReference>
<dbReference type="GO" id="GO:1902201">
    <property type="term" value="P:negative regulation of bacterial-type flagellum-dependent cell motility"/>
    <property type="evidence" value="ECO:0007669"/>
    <property type="project" value="TreeGrafter"/>
</dbReference>
<proteinExistence type="predicted"/>
<dbReference type="GO" id="GO:0043709">
    <property type="term" value="P:cell adhesion involved in single-species biofilm formation"/>
    <property type="evidence" value="ECO:0007669"/>
    <property type="project" value="TreeGrafter"/>
</dbReference>
<dbReference type="GO" id="GO:0005886">
    <property type="term" value="C:plasma membrane"/>
    <property type="evidence" value="ECO:0007669"/>
    <property type="project" value="TreeGrafter"/>
</dbReference>
<dbReference type="SUPFAM" id="SSF55073">
    <property type="entry name" value="Nucleotide cyclase"/>
    <property type="match status" value="1"/>
</dbReference>
<dbReference type="PANTHER" id="PTHR45138">
    <property type="entry name" value="REGULATORY COMPONENTS OF SENSORY TRANSDUCTION SYSTEM"/>
    <property type="match status" value="1"/>
</dbReference>
<keyword evidence="3" id="KW-1185">Reference proteome</keyword>
<dbReference type="PROSITE" id="PS50887">
    <property type="entry name" value="GGDEF"/>
    <property type="match status" value="1"/>
</dbReference>
<organism evidence="2 3">
    <name type="scientific">Defluviitoga tunisiensis</name>
    <dbReference type="NCBI Taxonomy" id="1006576"/>
    <lineage>
        <taxon>Bacteria</taxon>
        <taxon>Thermotogati</taxon>
        <taxon>Thermotogota</taxon>
        <taxon>Thermotogae</taxon>
        <taxon>Petrotogales</taxon>
        <taxon>Petrotogaceae</taxon>
        <taxon>Defluviitoga</taxon>
    </lineage>
</organism>
<dbReference type="NCBIfam" id="TIGR00254">
    <property type="entry name" value="GGDEF"/>
    <property type="match status" value="1"/>
</dbReference>
<dbReference type="InterPro" id="IPR043128">
    <property type="entry name" value="Rev_trsase/Diguanyl_cyclase"/>
</dbReference>
<dbReference type="EMBL" id="LN824141">
    <property type="protein sequence ID" value="CEP78542.1"/>
    <property type="molecule type" value="Genomic_DNA"/>
</dbReference>
<sequence length="488" mass="55875">MTNEIPTKYIKKIRRAYINPGLTYVLNRFCDLFLFSINVYVDINEDPEKVPSNLYKFLKICNSFKLFKIMSFQEIKDISQQRIMLDMPGEAGKVILTYEILIKDEVYLVYEIIKRSKPIVSVILTDILLNSAKLGSVFKTSKIILERSYDIESSVDEMIYASMTGITGGFAGAFNRAILFKEDGNDFRVHRALGPADESEAHMVYDAFETLEMDILPYLQGYTNNMEYFSNLEKNIKSISIRKRVLFKNQLLNKAFEKNATIKSPVSNLDESLVHALGLRGEIAFSPLKISQENIAFYLCDNRYDGKPITDEQLEILDYFAKQSAIMWQNKISLNLLKEEAEIDMLTKVGNRRGYEKYISSLSYQKSQSIAIAILDLDNFKDVNDKHGHQKGDEILVTFANIAKKNLRKTDKIFRYGGDEFVVILHDVSQTNVVNVIKRLQKQFFAATNCTFSAGVSYGESSNISQLFDDADKKLYEVKQKGKSDLIF</sequence>
<dbReference type="SMART" id="SM00267">
    <property type="entry name" value="GGDEF"/>
    <property type="match status" value="1"/>
</dbReference>
<evidence type="ECO:0000259" key="1">
    <source>
        <dbReference type="PROSITE" id="PS50887"/>
    </source>
</evidence>
<dbReference type="Gene3D" id="3.30.70.270">
    <property type="match status" value="1"/>
</dbReference>
<dbReference type="STRING" id="1006576.DTL3_1244"/>
<dbReference type="InterPro" id="IPR000160">
    <property type="entry name" value="GGDEF_dom"/>
</dbReference>
<name>A0A0C7NRP4_DEFTU</name>
<dbReference type="HOGENOM" id="CLU_546111_0_0_0"/>
<dbReference type="KEGG" id="dtn:DTL3_1244"/>
<protein>
    <submittedName>
        <fullName evidence="2">Diguanylate cyclase</fullName>
        <ecNumber evidence="2">2.7.7.65</ecNumber>
    </submittedName>
</protein>
<dbReference type="EC" id="2.7.7.65" evidence="2"/>
<dbReference type="InterPro" id="IPR050469">
    <property type="entry name" value="Diguanylate_Cyclase"/>
</dbReference>
<keyword evidence="2" id="KW-0808">Transferase</keyword>
<dbReference type="Proteomes" id="UP000032809">
    <property type="component" value="Chromosome I"/>
</dbReference>